<keyword evidence="3" id="KW-1185">Reference proteome</keyword>
<reference evidence="2" key="1">
    <citation type="journal article" date="2010" name="PLoS Biol.">
        <title>Multi-platform next-generation sequencing of the domestic turkey (Meleagris gallopavo): genome assembly and analysis.</title>
        <authorList>
            <person name="Dalloul R.A."/>
            <person name="Long J.A."/>
            <person name="Zimin A.V."/>
            <person name="Aslam L."/>
            <person name="Beal K."/>
            <person name="Blomberg L.A."/>
            <person name="Bouffard P."/>
            <person name="Burt D.W."/>
            <person name="Crasta O."/>
            <person name="Crooijmans R.P."/>
            <person name="Cooper K."/>
            <person name="Coulombe R.A."/>
            <person name="De S."/>
            <person name="Delany M.E."/>
            <person name="Dodgson J.B."/>
            <person name="Dong J.J."/>
            <person name="Evans C."/>
            <person name="Frederickson K.M."/>
            <person name="Flicek P."/>
            <person name="Florea L."/>
            <person name="Folkerts O."/>
            <person name="Groenen M.A."/>
            <person name="Harkins T.T."/>
            <person name="Herrero J."/>
            <person name="Hoffmann S."/>
            <person name="Megens H.J."/>
            <person name="Jiang A."/>
            <person name="de Jong P."/>
            <person name="Kaiser P."/>
            <person name="Kim H."/>
            <person name="Kim K.W."/>
            <person name="Kim S."/>
            <person name="Langenberger D."/>
            <person name="Lee M.K."/>
            <person name="Lee T."/>
            <person name="Mane S."/>
            <person name="Marcais G."/>
            <person name="Marz M."/>
            <person name="McElroy A.P."/>
            <person name="Modise T."/>
            <person name="Nefedov M."/>
            <person name="Notredame C."/>
            <person name="Paton I.R."/>
            <person name="Payne W.S."/>
            <person name="Pertea G."/>
            <person name="Prickett D."/>
            <person name="Puiu D."/>
            <person name="Qioa D."/>
            <person name="Raineri E."/>
            <person name="Ruffier M."/>
            <person name="Salzberg S.L."/>
            <person name="Schatz M.C."/>
            <person name="Scheuring C."/>
            <person name="Schmidt C.J."/>
            <person name="Schroeder S."/>
            <person name="Searle S.M."/>
            <person name="Smith E.J."/>
            <person name="Smith J."/>
            <person name="Sonstegard T.S."/>
            <person name="Stadler P.F."/>
            <person name="Tafer H."/>
            <person name="Tu Z.J."/>
            <person name="Van Tassell C.P."/>
            <person name="Vilella A.J."/>
            <person name="Williams K.P."/>
            <person name="Yorke J.A."/>
            <person name="Zhang L."/>
            <person name="Zhang H.B."/>
            <person name="Zhang X."/>
            <person name="Zhang Y."/>
            <person name="Reed K.M."/>
        </authorList>
    </citation>
    <scope>NUCLEOTIDE SEQUENCE [LARGE SCALE GENOMIC DNA]</scope>
</reference>
<feature type="transmembrane region" description="Helical" evidence="1">
    <location>
        <begin position="12"/>
        <end position="35"/>
    </location>
</feature>
<reference evidence="2" key="3">
    <citation type="submission" date="2025-09" db="UniProtKB">
        <authorList>
            <consortium name="Ensembl"/>
        </authorList>
    </citation>
    <scope>IDENTIFICATION</scope>
</reference>
<accession>A0A803YR95</accession>
<keyword evidence="1" id="KW-1133">Transmembrane helix</keyword>
<protein>
    <submittedName>
        <fullName evidence="2">Uncharacterized protein</fullName>
    </submittedName>
</protein>
<organism evidence="2 3">
    <name type="scientific">Meleagris gallopavo</name>
    <name type="common">Wild turkey</name>
    <dbReference type="NCBI Taxonomy" id="9103"/>
    <lineage>
        <taxon>Eukaryota</taxon>
        <taxon>Metazoa</taxon>
        <taxon>Chordata</taxon>
        <taxon>Craniata</taxon>
        <taxon>Vertebrata</taxon>
        <taxon>Euteleostomi</taxon>
        <taxon>Archelosauria</taxon>
        <taxon>Archosauria</taxon>
        <taxon>Dinosauria</taxon>
        <taxon>Saurischia</taxon>
        <taxon>Theropoda</taxon>
        <taxon>Coelurosauria</taxon>
        <taxon>Aves</taxon>
        <taxon>Neognathae</taxon>
        <taxon>Galloanserae</taxon>
        <taxon>Galliformes</taxon>
        <taxon>Phasianidae</taxon>
        <taxon>Meleagridinae</taxon>
        <taxon>Meleagris</taxon>
    </lineage>
</organism>
<evidence type="ECO:0000313" key="2">
    <source>
        <dbReference type="Ensembl" id="ENSMGAP00000034293.1"/>
    </source>
</evidence>
<proteinExistence type="predicted"/>
<dbReference type="Proteomes" id="UP000001645">
    <property type="component" value="Unplaced"/>
</dbReference>
<reference evidence="2" key="2">
    <citation type="submission" date="2025-08" db="UniProtKB">
        <authorList>
            <consortium name="Ensembl"/>
        </authorList>
    </citation>
    <scope>IDENTIFICATION</scope>
</reference>
<evidence type="ECO:0000313" key="3">
    <source>
        <dbReference type="Proteomes" id="UP000001645"/>
    </source>
</evidence>
<dbReference type="AlphaFoldDB" id="A0A803YR95"/>
<keyword evidence="1" id="KW-0812">Transmembrane</keyword>
<sequence length="84" mass="10202">YIFRRSSNCGCHFMTSLMVLYSSCFHSVLSCYFTYKLYIFFHQCRLTVLHFHVDYYFLGSFSPFDIFQWLVEHNGFCKHLIRNS</sequence>
<keyword evidence="1" id="KW-0472">Membrane</keyword>
<name>A0A803YR95_MELGA</name>
<dbReference type="InParanoid" id="A0A803YR95"/>
<dbReference type="Ensembl" id="ENSMGAT00000026979.1">
    <property type="protein sequence ID" value="ENSMGAP00000034293.1"/>
    <property type="gene ID" value="ENSMGAG00000022125.1"/>
</dbReference>
<evidence type="ECO:0000256" key="1">
    <source>
        <dbReference type="SAM" id="Phobius"/>
    </source>
</evidence>